<keyword evidence="5" id="KW-1185">Reference proteome</keyword>
<dbReference type="InterPro" id="IPR009269">
    <property type="entry name" value="NKAP_C"/>
</dbReference>
<dbReference type="GO" id="GO:0005634">
    <property type="term" value="C:nucleus"/>
    <property type="evidence" value="ECO:0007669"/>
    <property type="project" value="TreeGrafter"/>
</dbReference>
<dbReference type="EMBL" id="MDYQ01000139">
    <property type="protein sequence ID" value="PRP80733.1"/>
    <property type="molecule type" value="Genomic_DNA"/>
</dbReference>
<dbReference type="InParanoid" id="A0A2P6N9V7"/>
<dbReference type="PANTHER" id="PTHR13087:SF0">
    <property type="entry name" value="NFKB ACTIVATING PROTEIN LIKE"/>
    <property type="match status" value="1"/>
</dbReference>
<name>A0A2P6N9V7_9EUKA</name>
<accession>A0A2P6N9V7</accession>
<protein>
    <submittedName>
        <fullName evidence="4">NKAP-like protein-like</fullName>
    </submittedName>
</protein>
<dbReference type="Pfam" id="PF06047">
    <property type="entry name" value="Nkap_C"/>
    <property type="match status" value="1"/>
</dbReference>
<evidence type="ECO:0000256" key="1">
    <source>
        <dbReference type="ARBA" id="ARBA00009313"/>
    </source>
</evidence>
<dbReference type="STRING" id="1890364.A0A2P6N9V7"/>
<evidence type="ECO:0000256" key="2">
    <source>
        <dbReference type="SAM" id="MobiDB-lite"/>
    </source>
</evidence>
<comment type="caution">
    <text evidence="4">The sequence shown here is derived from an EMBL/GenBank/DDBJ whole genome shotgun (WGS) entry which is preliminary data.</text>
</comment>
<dbReference type="GO" id="GO:0003682">
    <property type="term" value="F:chromatin binding"/>
    <property type="evidence" value="ECO:0007669"/>
    <property type="project" value="InterPro"/>
</dbReference>
<gene>
    <name evidence="4" type="ORF">PROFUN_11473</name>
</gene>
<proteinExistence type="inferred from homology"/>
<dbReference type="GO" id="GO:0010468">
    <property type="term" value="P:regulation of gene expression"/>
    <property type="evidence" value="ECO:0007669"/>
    <property type="project" value="TreeGrafter"/>
</dbReference>
<feature type="domain" description="NF-kappa-B-activating protein C-terminal" evidence="3">
    <location>
        <begin position="148"/>
        <end position="215"/>
    </location>
</feature>
<comment type="similarity">
    <text evidence="1">Belongs to the NKAP family.</text>
</comment>
<dbReference type="AlphaFoldDB" id="A0A2P6N9V7"/>
<dbReference type="OrthoDB" id="273141at2759"/>
<reference evidence="4 5" key="1">
    <citation type="journal article" date="2018" name="Genome Biol. Evol.">
        <title>Multiple Roots of Fruiting Body Formation in Amoebozoa.</title>
        <authorList>
            <person name="Hillmann F."/>
            <person name="Forbes G."/>
            <person name="Novohradska S."/>
            <person name="Ferling I."/>
            <person name="Riege K."/>
            <person name="Groth M."/>
            <person name="Westermann M."/>
            <person name="Marz M."/>
            <person name="Spaller T."/>
            <person name="Winckler T."/>
            <person name="Schaap P."/>
            <person name="Glockner G."/>
        </authorList>
    </citation>
    <scope>NUCLEOTIDE SEQUENCE [LARGE SCALE GENOMIC DNA]</scope>
    <source>
        <strain evidence="4 5">Jena</strain>
    </source>
</reference>
<evidence type="ECO:0000259" key="3">
    <source>
        <dbReference type="Pfam" id="PF06047"/>
    </source>
</evidence>
<feature type="compositionally biased region" description="Basic and acidic residues" evidence="2">
    <location>
        <begin position="52"/>
        <end position="76"/>
    </location>
</feature>
<feature type="region of interest" description="Disordered" evidence="2">
    <location>
        <begin position="41"/>
        <end position="115"/>
    </location>
</feature>
<evidence type="ECO:0000313" key="5">
    <source>
        <dbReference type="Proteomes" id="UP000241769"/>
    </source>
</evidence>
<feature type="compositionally biased region" description="Basic residues" evidence="2">
    <location>
        <begin position="77"/>
        <end position="98"/>
    </location>
</feature>
<dbReference type="InterPro" id="IPR040466">
    <property type="entry name" value="NKAP"/>
</dbReference>
<organism evidence="4 5">
    <name type="scientific">Planoprotostelium fungivorum</name>
    <dbReference type="NCBI Taxonomy" id="1890364"/>
    <lineage>
        <taxon>Eukaryota</taxon>
        <taxon>Amoebozoa</taxon>
        <taxon>Evosea</taxon>
        <taxon>Variosea</taxon>
        <taxon>Cavosteliida</taxon>
        <taxon>Cavosteliaceae</taxon>
        <taxon>Planoprotostelium</taxon>
    </lineage>
</organism>
<dbReference type="Proteomes" id="UP000241769">
    <property type="component" value="Unassembled WGS sequence"/>
</dbReference>
<evidence type="ECO:0000313" key="4">
    <source>
        <dbReference type="EMBL" id="PRP80733.1"/>
    </source>
</evidence>
<sequence length="221" mass="25807">MECHKARTIEDRITGVEVITNPKRRKYDTFMEFRRAMRDERARESRISVWEKSPEPHVYHDKYEDSRRSDTDDNRQSRRKRKKEKKNKKKKKSRRRRSPSSSSSSSSSEDDQGQWVEKVIQIPTKIDTIHDDDAIIGPTPLILPDAKVDYGGDISRSEAEAMSKYVQDNMRIPRRGEIGLNPDEISKFEDAGFVMSGSRNKRMTAVRVKKESQVCRIYVVI</sequence>
<dbReference type="PANTHER" id="PTHR13087">
    <property type="entry name" value="NF-KAPPA B ACTIVATING PROTEIN"/>
    <property type="match status" value="1"/>
</dbReference>